<dbReference type="Proteomes" id="UP000577707">
    <property type="component" value="Unassembled WGS sequence"/>
</dbReference>
<keyword evidence="8 9" id="KW-0472">Membrane</keyword>
<evidence type="ECO:0000256" key="5">
    <source>
        <dbReference type="ARBA" id="ARBA00022597"/>
    </source>
</evidence>
<dbReference type="PANTHER" id="PTHR32243:SF50">
    <property type="entry name" value="MALTOSE_MALTODEXTRIN TRANSPORT SYSTEM PERMEASE PROTEIN MALG"/>
    <property type="match status" value="1"/>
</dbReference>
<dbReference type="Gene3D" id="1.10.3720.10">
    <property type="entry name" value="MetI-like"/>
    <property type="match status" value="1"/>
</dbReference>
<evidence type="ECO:0000313" key="12">
    <source>
        <dbReference type="Proteomes" id="UP000577707"/>
    </source>
</evidence>
<accession>A0A7W5A2T0</accession>
<evidence type="ECO:0000313" key="11">
    <source>
        <dbReference type="EMBL" id="MBB3088636.1"/>
    </source>
</evidence>
<evidence type="ECO:0000259" key="10">
    <source>
        <dbReference type="PROSITE" id="PS50928"/>
    </source>
</evidence>
<dbReference type="PANTHER" id="PTHR32243">
    <property type="entry name" value="MALTOSE TRANSPORT SYSTEM PERMEASE-RELATED"/>
    <property type="match status" value="1"/>
</dbReference>
<keyword evidence="6 9" id="KW-0812">Transmembrane</keyword>
<sequence>MSSQLTVTDDLIESTTPVMQPPHNRAQGRRERRTTLLVTGGLILVTLAMVFPLIWTFMSATKPLIDAFASPPKVFYTPTIDAFRSLWLETDFFRFVMNSVVVGAISVVVTLLIGAPAAYALSRFGGVTSAVILAVALLFRAIPGFAIMLPFYDLITRFGLYDTRIGLSIAFIALDMPFTIWLLRNFFAAIPNELDEAAMIDGCTRWGAFRRIIMPVMGPGLVTASILTFLGAFQSYMLPAVLTDVDAQTAPVFLAAQVGQSLPQLQQAAAGIVLLTVPIVFVALVAQRYLVAGLTNGSVKG</sequence>
<evidence type="ECO:0000256" key="1">
    <source>
        <dbReference type="ARBA" id="ARBA00004651"/>
    </source>
</evidence>
<feature type="transmembrane region" description="Helical" evidence="9">
    <location>
        <begin position="95"/>
        <end position="119"/>
    </location>
</feature>
<evidence type="ECO:0000256" key="2">
    <source>
        <dbReference type="ARBA" id="ARBA00009047"/>
    </source>
</evidence>
<comment type="similarity">
    <text evidence="2">Belongs to the binding-protein-dependent transport system permease family. MalFG subfamily.</text>
</comment>
<evidence type="ECO:0000256" key="6">
    <source>
        <dbReference type="ARBA" id="ARBA00022692"/>
    </source>
</evidence>
<dbReference type="EMBL" id="JACHXG010000003">
    <property type="protein sequence ID" value="MBB3088636.1"/>
    <property type="molecule type" value="Genomic_DNA"/>
</dbReference>
<keyword evidence="5 11" id="KW-0762">Sugar transport</keyword>
<evidence type="ECO:0000256" key="9">
    <source>
        <dbReference type="RuleBase" id="RU363032"/>
    </source>
</evidence>
<evidence type="ECO:0000256" key="4">
    <source>
        <dbReference type="ARBA" id="ARBA00022475"/>
    </source>
</evidence>
<dbReference type="RefSeq" id="WP_183543909.1">
    <property type="nucleotide sequence ID" value="NZ_BMQT01000003.1"/>
</dbReference>
<evidence type="ECO:0000256" key="7">
    <source>
        <dbReference type="ARBA" id="ARBA00022989"/>
    </source>
</evidence>
<dbReference type="InterPro" id="IPR050901">
    <property type="entry name" value="BP-dep_ABC_trans_perm"/>
</dbReference>
<comment type="subcellular location">
    <subcellularLocation>
        <location evidence="1 9">Cell membrane</location>
        <topology evidence="1 9">Multi-pass membrane protein</topology>
    </subcellularLocation>
</comment>
<evidence type="ECO:0000256" key="3">
    <source>
        <dbReference type="ARBA" id="ARBA00022448"/>
    </source>
</evidence>
<organism evidence="11 12">
    <name type="scientific">Nocardioides albus</name>
    <dbReference type="NCBI Taxonomy" id="1841"/>
    <lineage>
        <taxon>Bacteria</taxon>
        <taxon>Bacillati</taxon>
        <taxon>Actinomycetota</taxon>
        <taxon>Actinomycetes</taxon>
        <taxon>Propionibacteriales</taxon>
        <taxon>Nocardioidaceae</taxon>
        <taxon>Nocardioides</taxon>
    </lineage>
</organism>
<keyword evidence="7 9" id="KW-1133">Transmembrane helix</keyword>
<dbReference type="SUPFAM" id="SSF161098">
    <property type="entry name" value="MetI-like"/>
    <property type="match status" value="1"/>
</dbReference>
<evidence type="ECO:0000256" key="8">
    <source>
        <dbReference type="ARBA" id="ARBA00023136"/>
    </source>
</evidence>
<feature type="domain" description="ABC transmembrane type-1" evidence="10">
    <location>
        <begin position="96"/>
        <end position="286"/>
    </location>
</feature>
<dbReference type="AlphaFoldDB" id="A0A7W5A2T0"/>
<reference evidence="11 12" key="1">
    <citation type="submission" date="2020-08" db="EMBL/GenBank/DDBJ databases">
        <title>Genomic Encyclopedia of Type Strains, Phase III (KMG-III): the genomes of soil and plant-associated and newly described type strains.</title>
        <authorList>
            <person name="Whitman W."/>
        </authorList>
    </citation>
    <scope>NUCLEOTIDE SEQUENCE [LARGE SCALE GENOMIC DNA]</scope>
    <source>
        <strain evidence="11 12">CECT 3302</strain>
    </source>
</reference>
<dbReference type="CDD" id="cd06261">
    <property type="entry name" value="TM_PBP2"/>
    <property type="match status" value="1"/>
</dbReference>
<feature type="transmembrane region" description="Helical" evidence="9">
    <location>
        <begin position="131"/>
        <end position="152"/>
    </location>
</feature>
<keyword evidence="12" id="KW-1185">Reference proteome</keyword>
<comment type="caution">
    <text evidence="11">The sequence shown here is derived from an EMBL/GenBank/DDBJ whole genome shotgun (WGS) entry which is preliminary data.</text>
</comment>
<feature type="transmembrane region" description="Helical" evidence="9">
    <location>
        <begin position="35"/>
        <end position="58"/>
    </location>
</feature>
<keyword evidence="3 9" id="KW-0813">Transport</keyword>
<protein>
    <submittedName>
        <fullName evidence="11">Multiple sugar transport system permease protein</fullName>
    </submittedName>
</protein>
<feature type="transmembrane region" description="Helical" evidence="9">
    <location>
        <begin position="164"/>
        <end position="183"/>
    </location>
</feature>
<dbReference type="Pfam" id="PF00528">
    <property type="entry name" value="BPD_transp_1"/>
    <property type="match status" value="1"/>
</dbReference>
<dbReference type="GO" id="GO:0055085">
    <property type="term" value="P:transmembrane transport"/>
    <property type="evidence" value="ECO:0007669"/>
    <property type="project" value="InterPro"/>
</dbReference>
<proteinExistence type="inferred from homology"/>
<dbReference type="InterPro" id="IPR000515">
    <property type="entry name" value="MetI-like"/>
</dbReference>
<dbReference type="GO" id="GO:0005886">
    <property type="term" value="C:plasma membrane"/>
    <property type="evidence" value="ECO:0007669"/>
    <property type="project" value="UniProtKB-SubCell"/>
</dbReference>
<name>A0A7W5A2T0_9ACTN</name>
<dbReference type="PROSITE" id="PS50928">
    <property type="entry name" value="ABC_TM1"/>
    <property type="match status" value="1"/>
</dbReference>
<feature type="transmembrane region" description="Helical" evidence="9">
    <location>
        <begin position="212"/>
        <end position="233"/>
    </location>
</feature>
<keyword evidence="4" id="KW-1003">Cell membrane</keyword>
<dbReference type="InterPro" id="IPR035906">
    <property type="entry name" value="MetI-like_sf"/>
</dbReference>
<gene>
    <name evidence="11" type="ORF">FHS12_001577</name>
</gene>
<feature type="transmembrane region" description="Helical" evidence="9">
    <location>
        <begin position="268"/>
        <end position="291"/>
    </location>
</feature>